<dbReference type="Proteomes" id="UP000239388">
    <property type="component" value="Unassembled WGS sequence"/>
</dbReference>
<comment type="caution">
    <text evidence="1">The sequence shown here is derived from an EMBL/GenBank/DDBJ whole genome shotgun (WGS) entry which is preliminary data.</text>
</comment>
<evidence type="ECO:0000313" key="1">
    <source>
        <dbReference type="EMBL" id="PQO28734.1"/>
    </source>
</evidence>
<gene>
    <name evidence="1" type="ORF">C5Y98_23415</name>
</gene>
<organism evidence="1 2">
    <name type="scientific">Blastopirellula marina</name>
    <dbReference type="NCBI Taxonomy" id="124"/>
    <lineage>
        <taxon>Bacteria</taxon>
        <taxon>Pseudomonadati</taxon>
        <taxon>Planctomycetota</taxon>
        <taxon>Planctomycetia</taxon>
        <taxon>Pirellulales</taxon>
        <taxon>Pirellulaceae</taxon>
        <taxon>Blastopirellula</taxon>
    </lineage>
</organism>
<accession>A0A2S8F9W3</accession>
<protein>
    <recommendedName>
        <fullName evidence="3">Transcriptional regulator</fullName>
    </recommendedName>
</protein>
<name>A0A2S8F9W3_9BACT</name>
<dbReference type="OrthoDB" id="289841at2"/>
<dbReference type="AlphaFoldDB" id="A0A2S8F9W3"/>
<sequence>MLTDGEKKVLRTFRQYLMDPGRMLCFTGPMLATHKNSLAKLVKREYLVPETFKGAYSLTNAGFQAMRTCGK</sequence>
<proteinExistence type="predicted"/>
<evidence type="ECO:0008006" key="3">
    <source>
        <dbReference type="Google" id="ProtNLM"/>
    </source>
</evidence>
<evidence type="ECO:0000313" key="2">
    <source>
        <dbReference type="Proteomes" id="UP000239388"/>
    </source>
</evidence>
<dbReference type="EMBL" id="PUIB01000024">
    <property type="protein sequence ID" value="PQO28734.1"/>
    <property type="molecule type" value="Genomic_DNA"/>
</dbReference>
<reference evidence="1 2" key="1">
    <citation type="submission" date="2018-02" db="EMBL/GenBank/DDBJ databases">
        <title>Comparative genomes isolates from brazilian mangrove.</title>
        <authorList>
            <person name="Araujo J.E."/>
            <person name="Taketani R.G."/>
            <person name="Silva M.C.P."/>
            <person name="Loureco M.V."/>
            <person name="Andreote F.D."/>
        </authorList>
    </citation>
    <scope>NUCLEOTIDE SEQUENCE [LARGE SCALE GENOMIC DNA]</scope>
    <source>
        <strain evidence="1 2">NAP PRIS-MGV</strain>
    </source>
</reference>
<dbReference type="RefSeq" id="WP_105357950.1">
    <property type="nucleotide sequence ID" value="NZ_PUIB01000024.1"/>
</dbReference>